<dbReference type="CDD" id="cd08442">
    <property type="entry name" value="PBP2_YofA_SoxR_like"/>
    <property type="match status" value="1"/>
</dbReference>
<evidence type="ECO:0000313" key="6">
    <source>
        <dbReference type="EMBL" id="MFC4259030.1"/>
    </source>
</evidence>
<evidence type="ECO:0000256" key="2">
    <source>
        <dbReference type="ARBA" id="ARBA00023015"/>
    </source>
</evidence>
<reference evidence="7" key="1">
    <citation type="journal article" date="2019" name="Int. J. Syst. Evol. Microbiol.">
        <title>The Global Catalogue of Microorganisms (GCM) 10K type strain sequencing project: providing services to taxonomists for standard genome sequencing and annotation.</title>
        <authorList>
            <consortium name="The Broad Institute Genomics Platform"/>
            <consortium name="The Broad Institute Genome Sequencing Center for Infectious Disease"/>
            <person name="Wu L."/>
            <person name="Ma J."/>
        </authorList>
    </citation>
    <scope>NUCLEOTIDE SEQUENCE [LARGE SCALE GENOMIC DNA]</scope>
    <source>
        <strain evidence="7">CECT 7297</strain>
    </source>
</reference>
<accession>A0ABV8QHG0</accession>
<keyword evidence="3" id="KW-0238">DNA-binding</keyword>
<keyword evidence="4" id="KW-0804">Transcription</keyword>
<dbReference type="InterPro" id="IPR036388">
    <property type="entry name" value="WH-like_DNA-bd_sf"/>
</dbReference>
<evidence type="ECO:0000313" key="7">
    <source>
        <dbReference type="Proteomes" id="UP001595798"/>
    </source>
</evidence>
<evidence type="ECO:0000256" key="1">
    <source>
        <dbReference type="ARBA" id="ARBA00009437"/>
    </source>
</evidence>
<feature type="domain" description="HTH lysR-type" evidence="5">
    <location>
        <begin position="1"/>
        <end position="57"/>
    </location>
</feature>
<dbReference type="Pfam" id="PF00126">
    <property type="entry name" value="HTH_1"/>
    <property type="match status" value="1"/>
</dbReference>
<gene>
    <name evidence="6" type="ORF">ACFOZ5_08325</name>
</gene>
<dbReference type="Pfam" id="PF03466">
    <property type="entry name" value="LysR_substrate"/>
    <property type="match status" value="1"/>
</dbReference>
<dbReference type="PROSITE" id="PS50931">
    <property type="entry name" value="HTH_LYSR"/>
    <property type="match status" value="1"/>
</dbReference>
<dbReference type="Proteomes" id="UP001595798">
    <property type="component" value="Unassembled WGS sequence"/>
</dbReference>
<protein>
    <submittedName>
        <fullName evidence="6">LysR substrate-binding domain-containing protein</fullName>
    </submittedName>
</protein>
<dbReference type="SUPFAM" id="SSF46785">
    <property type="entry name" value="Winged helix' DNA-binding domain"/>
    <property type="match status" value="1"/>
</dbReference>
<keyword evidence="2" id="KW-0805">Transcription regulation</keyword>
<keyword evidence="7" id="KW-1185">Reference proteome</keyword>
<dbReference type="SUPFAM" id="SSF53850">
    <property type="entry name" value="Periplasmic binding protein-like II"/>
    <property type="match status" value="1"/>
</dbReference>
<name>A0ABV8QHG0_9GAMM</name>
<evidence type="ECO:0000256" key="3">
    <source>
        <dbReference type="ARBA" id="ARBA00023125"/>
    </source>
</evidence>
<dbReference type="PANTHER" id="PTHR30126:SF40">
    <property type="entry name" value="HTH-TYPE TRANSCRIPTIONAL REGULATOR GLTR"/>
    <property type="match status" value="1"/>
</dbReference>
<dbReference type="Gene3D" id="3.40.190.290">
    <property type="match status" value="1"/>
</dbReference>
<sequence>MQLKSLRIFREVARTGSFVAAAELLHTVQSNVTAHIKKLEVELDAKLIDRHGTVRLTSAGQALIQYAESILSAHDEALSLFEKNASPRGRLRIGAMETTTALRLPPILAKFHEMHPEVDIKLQTGPTADLIKGMMEGKHDCIFVAGKVNHPRLHLFKAFDEQLVLVAGRHMEEMPAPQELQTATFLAFRQGCSYRQRIELLMANYGVYATRIFEFGTLDAMLGCVAAGMGYAILPRKTVEAHRHRFDVHSHPLPKEIGQVGTYFAAPETDTWTPAMTAFADILRRAVVQPESCVDVGSITKNDTAVHT</sequence>
<dbReference type="InterPro" id="IPR000847">
    <property type="entry name" value="LysR_HTH_N"/>
</dbReference>
<evidence type="ECO:0000256" key="4">
    <source>
        <dbReference type="ARBA" id="ARBA00023163"/>
    </source>
</evidence>
<proteinExistence type="inferred from homology"/>
<dbReference type="Gene3D" id="1.10.10.10">
    <property type="entry name" value="Winged helix-like DNA-binding domain superfamily/Winged helix DNA-binding domain"/>
    <property type="match status" value="1"/>
</dbReference>
<dbReference type="RefSeq" id="WP_379886574.1">
    <property type="nucleotide sequence ID" value="NZ_JBHSDI010000011.1"/>
</dbReference>
<dbReference type="InterPro" id="IPR005119">
    <property type="entry name" value="LysR_subst-bd"/>
</dbReference>
<evidence type="ECO:0000259" key="5">
    <source>
        <dbReference type="PROSITE" id="PS50931"/>
    </source>
</evidence>
<dbReference type="EMBL" id="JBHSDI010000011">
    <property type="protein sequence ID" value="MFC4259030.1"/>
    <property type="molecule type" value="Genomic_DNA"/>
</dbReference>
<comment type="similarity">
    <text evidence="1">Belongs to the LysR transcriptional regulatory family.</text>
</comment>
<dbReference type="PANTHER" id="PTHR30126">
    <property type="entry name" value="HTH-TYPE TRANSCRIPTIONAL REGULATOR"/>
    <property type="match status" value="1"/>
</dbReference>
<dbReference type="InterPro" id="IPR036390">
    <property type="entry name" value="WH_DNA-bd_sf"/>
</dbReference>
<comment type="caution">
    <text evidence="6">The sequence shown here is derived from an EMBL/GenBank/DDBJ whole genome shotgun (WGS) entry which is preliminary data.</text>
</comment>
<organism evidence="6 7">
    <name type="scientific">Marinobacter lacisalsi</name>
    <dbReference type="NCBI Taxonomy" id="475979"/>
    <lineage>
        <taxon>Bacteria</taxon>
        <taxon>Pseudomonadati</taxon>
        <taxon>Pseudomonadota</taxon>
        <taxon>Gammaproteobacteria</taxon>
        <taxon>Pseudomonadales</taxon>
        <taxon>Marinobacteraceae</taxon>
        <taxon>Marinobacter</taxon>
    </lineage>
</organism>